<dbReference type="eggNOG" id="COG1168">
    <property type="taxonomic scope" value="Bacteria"/>
</dbReference>
<dbReference type="Proteomes" id="UP000006346">
    <property type="component" value="Chromosome"/>
</dbReference>
<protein>
    <recommendedName>
        <fullName evidence="2">cysteine-S-conjugate beta-lyase</fullName>
        <ecNumber evidence="2">4.4.1.13</ecNumber>
    </recommendedName>
</protein>
<dbReference type="EC" id="4.4.1.13" evidence="2"/>
<reference evidence="7 8" key="2">
    <citation type="journal article" date="2012" name="J. Bacteriol.">
        <title>Complete genome sequences of Desulfosporosinus orientis DSM765T, Desulfosporosinus youngiae DSM17734T, Desulfosporosinus meridiei DSM13257T, and Desulfosporosinus acidiphilus DSM22704T.</title>
        <authorList>
            <person name="Pester M."/>
            <person name="Brambilla E."/>
            <person name="Alazard D."/>
            <person name="Rattei T."/>
            <person name="Weinmaier T."/>
            <person name="Han J."/>
            <person name="Lucas S."/>
            <person name="Lapidus A."/>
            <person name="Cheng J.F."/>
            <person name="Goodwin L."/>
            <person name="Pitluck S."/>
            <person name="Peters L."/>
            <person name="Ovchinnikova G."/>
            <person name="Teshima H."/>
            <person name="Detter J.C."/>
            <person name="Han C.S."/>
            <person name="Tapia R."/>
            <person name="Land M.L."/>
            <person name="Hauser L."/>
            <person name="Kyrpides N.C."/>
            <person name="Ivanova N.N."/>
            <person name="Pagani I."/>
            <person name="Huntmann M."/>
            <person name="Wei C.L."/>
            <person name="Davenport K.W."/>
            <person name="Daligault H."/>
            <person name="Chain P.S."/>
            <person name="Chen A."/>
            <person name="Mavromatis K."/>
            <person name="Markowitz V."/>
            <person name="Szeto E."/>
            <person name="Mikhailova N."/>
            <person name="Pati A."/>
            <person name="Wagner M."/>
            <person name="Woyke T."/>
            <person name="Ollivier B."/>
            <person name="Klenk H.P."/>
            <person name="Spring S."/>
            <person name="Loy A."/>
        </authorList>
    </citation>
    <scope>NUCLEOTIDE SEQUENCE [LARGE SCALE GENOMIC DNA]</scope>
    <source>
        <strain evidence="8">ATCC 19365 / DSM 765 / NCIMB 8382 / VKM B-1628</strain>
    </source>
</reference>
<evidence type="ECO:0000256" key="1">
    <source>
        <dbReference type="ARBA" id="ARBA00001933"/>
    </source>
</evidence>
<evidence type="ECO:0000313" key="8">
    <source>
        <dbReference type="Proteomes" id="UP000006346"/>
    </source>
</evidence>
<dbReference type="SUPFAM" id="SSF53383">
    <property type="entry name" value="PLP-dependent transferases"/>
    <property type="match status" value="1"/>
</dbReference>
<dbReference type="InterPro" id="IPR015424">
    <property type="entry name" value="PyrdxlP-dep_Trfase"/>
</dbReference>
<dbReference type="HOGENOM" id="CLU_017584_15_0_9"/>
<evidence type="ECO:0000256" key="5">
    <source>
        <dbReference type="ARBA" id="ARBA00037974"/>
    </source>
</evidence>
<keyword evidence="3" id="KW-0663">Pyridoxal phosphate</keyword>
<dbReference type="GO" id="GO:0030170">
    <property type="term" value="F:pyridoxal phosphate binding"/>
    <property type="evidence" value="ECO:0007669"/>
    <property type="project" value="InterPro"/>
</dbReference>
<feature type="domain" description="Aminotransferase class I/classII large" evidence="6">
    <location>
        <begin position="30"/>
        <end position="383"/>
    </location>
</feature>
<dbReference type="InterPro" id="IPR004839">
    <property type="entry name" value="Aminotransferase_I/II_large"/>
</dbReference>
<evidence type="ECO:0000256" key="3">
    <source>
        <dbReference type="ARBA" id="ARBA00022898"/>
    </source>
</evidence>
<dbReference type="PANTHER" id="PTHR43525">
    <property type="entry name" value="PROTEIN MALY"/>
    <property type="match status" value="1"/>
</dbReference>
<keyword evidence="8" id="KW-1185">Reference proteome</keyword>
<evidence type="ECO:0000256" key="4">
    <source>
        <dbReference type="ARBA" id="ARBA00023239"/>
    </source>
</evidence>
<dbReference type="OrthoDB" id="9802872at2"/>
<dbReference type="GO" id="GO:0047804">
    <property type="term" value="F:cysteine-S-conjugate beta-lyase activity"/>
    <property type="evidence" value="ECO:0007669"/>
    <property type="project" value="UniProtKB-EC"/>
</dbReference>
<dbReference type="Gene3D" id="3.40.640.10">
    <property type="entry name" value="Type I PLP-dependent aspartate aminotransferase-like (Major domain)"/>
    <property type="match status" value="1"/>
</dbReference>
<dbReference type="STRING" id="768706.Desor_2188"/>
<dbReference type="RefSeq" id="WP_014184606.1">
    <property type="nucleotide sequence ID" value="NC_016584.1"/>
</dbReference>
<accession>G7W8T1</accession>
<dbReference type="Gene3D" id="3.90.1150.10">
    <property type="entry name" value="Aspartate Aminotransferase, domain 1"/>
    <property type="match status" value="1"/>
</dbReference>
<dbReference type="InterPro" id="IPR015421">
    <property type="entry name" value="PyrdxlP-dep_Trfase_major"/>
</dbReference>
<reference evidence="8" key="1">
    <citation type="submission" date="2011-11" db="EMBL/GenBank/DDBJ databases">
        <title>Complete sequence of Desulfosporosinus orientis DSM 765.</title>
        <authorList>
            <person name="Lucas S."/>
            <person name="Han J."/>
            <person name="Lapidus A."/>
            <person name="Cheng J.-F."/>
            <person name="Goodwin L."/>
            <person name="Pitluck S."/>
            <person name="Peters L."/>
            <person name="Ovchinnikova G."/>
            <person name="Teshima H."/>
            <person name="Detter J.C."/>
            <person name="Han C."/>
            <person name="Tapia R."/>
            <person name="Land M."/>
            <person name="Hauser L."/>
            <person name="Kyrpides N."/>
            <person name="Ivanova N."/>
            <person name="Pagani I."/>
            <person name="Pester M."/>
            <person name="Spring S."/>
            <person name="Ollivier B."/>
            <person name="Rattei T."/>
            <person name="Klenk H.-P."/>
            <person name="Wagner M."/>
            <person name="Loy A."/>
            <person name="Woyke T."/>
        </authorList>
    </citation>
    <scope>NUCLEOTIDE SEQUENCE [LARGE SCALE GENOMIC DNA]</scope>
    <source>
        <strain evidence="8">ATCC 19365 / DSM 765 / NCIMB 8382 / VKM B-1628</strain>
    </source>
</reference>
<organism evidence="7 8">
    <name type="scientific">Desulfosporosinus orientis (strain ATCC 19365 / DSM 765 / NCIMB 8382 / VKM B-1628 / Singapore I)</name>
    <name type="common">Desulfotomaculum orientis</name>
    <dbReference type="NCBI Taxonomy" id="768706"/>
    <lineage>
        <taxon>Bacteria</taxon>
        <taxon>Bacillati</taxon>
        <taxon>Bacillota</taxon>
        <taxon>Clostridia</taxon>
        <taxon>Eubacteriales</taxon>
        <taxon>Desulfitobacteriaceae</taxon>
        <taxon>Desulfosporosinus</taxon>
    </lineage>
</organism>
<dbReference type="PANTHER" id="PTHR43525:SF1">
    <property type="entry name" value="PROTEIN MALY"/>
    <property type="match status" value="1"/>
</dbReference>
<keyword evidence="4" id="KW-0456">Lyase</keyword>
<dbReference type="InterPro" id="IPR051798">
    <property type="entry name" value="Class-II_PLP-Dep_Aminotrans"/>
</dbReference>
<comment type="similarity">
    <text evidence="5">Belongs to the class-II pyridoxal-phosphate-dependent aminotransferase family. MalY/PatB cystathionine beta-lyase subfamily.</text>
</comment>
<comment type="cofactor">
    <cofactor evidence="1">
        <name>pyridoxal 5'-phosphate</name>
        <dbReference type="ChEBI" id="CHEBI:597326"/>
    </cofactor>
</comment>
<evidence type="ECO:0000256" key="2">
    <source>
        <dbReference type="ARBA" id="ARBA00012224"/>
    </source>
</evidence>
<dbReference type="Pfam" id="PF00155">
    <property type="entry name" value="Aminotran_1_2"/>
    <property type="match status" value="1"/>
</dbReference>
<proteinExistence type="inferred from homology"/>
<sequence length="400" mass="45339">MNYDFDRIIDRHQTCSVKWDFNQKIFGREDVLPLWVADMDFQAPQAVVEALVKRAEHGIFGYSEGMDGYYDSLIAWSKKRHGWAIQQDWISFSPGIVFALYELVRSLTKPGDKVLLQSPVYPPFFKAIRENGREVVNSPLKFEGRRYVMDFADLEEKFAGGVKMMLLCSPHNPVGRVWERQELERLGQLCLAYGVLLVSDEIHGDLIFEGHRHIPFASLSPEFEMQSIVCTAPSKTFNLAGLQTSNLIIPNPEYRQTFIQSRNLTGIHSPNVFGITALEAAYRHGEDWLNQLMPYLAGNAEFLLNSLAQELPQVKGIKPEGTYLVWLDFRELGMEPKELEEFLIHKAGVGLNAGYQFGPGGEGFARFNIGCCRSLVEEGFRRIRESIAENGHPTGSFPPN</sequence>
<dbReference type="InterPro" id="IPR027619">
    <property type="entry name" value="C-S_lyase_PatB-like"/>
</dbReference>
<dbReference type="CDD" id="cd00609">
    <property type="entry name" value="AAT_like"/>
    <property type="match status" value="1"/>
</dbReference>
<dbReference type="InterPro" id="IPR015422">
    <property type="entry name" value="PyrdxlP-dep_Trfase_small"/>
</dbReference>
<dbReference type="NCBIfam" id="TIGR04350">
    <property type="entry name" value="C_S_lyase_PatB"/>
    <property type="match status" value="1"/>
</dbReference>
<name>G7W8T1_DESOD</name>
<dbReference type="EMBL" id="CP003108">
    <property type="protein sequence ID" value="AET67791.1"/>
    <property type="molecule type" value="Genomic_DNA"/>
</dbReference>
<evidence type="ECO:0000259" key="6">
    <source>
        <dbReference type="Pfam" id="PF00155"/>
    </source>
</evidence>
<dbReference type="AlphaFoldDB" id="G7W8T1"/>
<dbReference type="PATRIC" id="fig|768706.3.peg.2205"/>
<dbReference type="KEGG" id="dor:Desor_2188"/>
<evidence type="ECO:0000313" key="7">
    <source>
        <dbReference type="EMBL" id="AET67791.1"/>
    </source>
</evidence>
<gene>
    <name evidence="7" type="ordered locus">Desor_2188</name>
</gene>